<keyword evidence="4" id="KW-1185">Reference proteome</keyword>
<comment type="subunit">
    <text evidence="2">Homodimer.</text>
</comment>
<dbReference type="GO" id="GO:1900376">
    <property type="term" value="P:regulation of secondary metabolite biosynthetic process"/>
    <property type="evidence" value="ECO:0007669"/>
    <property type="project" value="TreeGrafter"/>
</dbReference>
<sequence>MNSNEQQQPPQKRNITQMMIAHGVNLTKQRRIIADVLFERNQHVTADQLFDLVKQTGSRVSKATVYNTLGLFARKGLVREIFIDASRTFYDSNNSHHHHFYNVDTGDLIDIKDRLAPHFIAQDLPEGTSMDVVDLVVRVKNIKP</sequence>
<keyword evidence="1 2" id="KW-0408">Iron</keyword>
<comment type="cofactor">
    <cofactor evidence="1">
        <name>Mn(2+)</name>
        <dbReference type="ChEBI" id="CHEBI:29035"/>
    </cofactor>
    <cofactor evidence="1">
        <name>Fe(2+)</name>
        <dbReference type="ChEBI" id="CHEBI:29033"/>
    </cofactor>
    <text evidence="1">Binds 1 Mn(2+) or Fe(2+) ion per subunit.</text>
</comment>
<comment type="subcellular location">
    <subcellularLocation>
        <location evidence="2">Cytoplasm</location>
    </subcellularLocation>
</comment>
<dbReference type="Gene3D" id="1.10.10.10">
    <property type="entry name" value="Winged helix-like DNA-binding domain superfamily/Winged helix DNA-binding domain"/>
    <property type="match status" value="1"/>
</dbReference>
<keyword evidence="2" id="KW-0862">Zinc</keyword>
<gene>
    <name evidence="2" type="primary">fur</name>
    <name evidence="3" type="ORF">A3196_03910</name>
</gene>
<dbReference type="InterPro" id="IPR036390">
    <property type="entry name" value="WH_DNA-bd_sf"/>
</dbReference>
<dbReference type="PANTHER" id="PTHR33202:SF7">
    <property type="entry name" value="FERRIC UPTAKE REGULATION PROTEIN"/>
    <property type="match status" value="1"/>
</dbReference>
<accession>A0A1E2UMK0</accession>
<dbReference type="AlphaFoldDB" id="A0A1E2UMK0"/>
<dbReference type="STRING" id="1818881.A3196_03910"/>
<keyword evidence="2" id="KW-0678">Repressor</keyword>
<keyword evidence="2" id="KW-0238">DNA-binding</keyword>
<dbReference type="Pfam" id="PF01475">
    <property type="entry name" value="FUR"/>
    <property type="match status" value="1"/>
</dbReference>
<keyword evidence="2" id="KW-0804">Transcription</keyword>
<organism evidence="3 4">
    <name type="scientific">Candidatus Thiodiazotropha endoloripes</name>
    <dbReference type="NCBI Taxonomy" id="1818881"/>
    <lineage>
        <taxon>Bacteria</taxon>
        <taxon>Pseudomonadati</taxon>
        <taxon>Pseudomonadota</taxon>
        <taxon>Gammaproteobacteria</taxon>
        <taxon>Chromatiales</taxon>
        <taxon>Sedimenticolaceae</taxon>
        <taxon>Candidatus Thiodiazotropha</taxon>
    </lineage>
</organism>
<dbReference type="GO" id="GO:0045892">
    <property type="term" value="P:negative regulation of DNA-templated transcription"/>
    <property type="evidence" value="ECO:0007669"/>
    <property type="project" value="TreeGrafter"/>
</dbReference>
<dbReference type="GO" id="GO:0000976">
    <property type="term" value="F:transcription cis-regulatory region binding"/>
    <property type="evidence" value="ECO:0007669"/>
    <property type="project" value="TreeGrafter"/>
</dbReference>
<dbReference type="Proteomes" id="UP000094849">
    <property type="component" value="Unassembled WGS sequence"/>
</dbReference>
<protein>
    <recommendedName>
        <fullName evidence="2">Ferric uptake regulation protein</fullName>
    </recommendedName>
</protein>
<evidence type="ECO:0000256" key="2">
    <source>
        <dbReference type="RuleBase" id="RU364037"/>
    </source>
</evidence>
<name>A0A1E2UMK0_9GAMM</name>
<keyword evidence="2" id="KW-0963">Cytoplasm</keyword>
<dbReference type="InterPro" id="IPR002481">
    <property type="entry name" value="FUR"/>
</dbReference>
<reference evidence="3 4" key="1">
    <citation type="submission" date="2016-03" db="EMBL/GenBank/DDBJ databases">
        <title>Chemosynthetic sulphur-oxidizing symbionts of marine invertebrate animals are capable of nitrogen fixation.</title>
        <authorList>
            <person name="Petersen J.M."/>
            <person name="Kemper A."/>
            <person name="Gruber-Vodicka H."/>
            <person name="Cardini U."/>
            <person name="Geest Mvander."/>
            <person name="Kleiner M."/>
            <person name="Bulgheresi S."/>
            <person name="Fussmann M."/>
            <person name="Herbold C."/>
            <person name="Seah B.K.B."/>
            <person name="Antony C.Paul."/>
            <person name="Liu D."/>
            <person name="Belitz A."/>
            <person name="Weber M."/>
        </authorList>
    </citation>
    <scope>NUCLEOTIDE SEQUENCE [LARGE SCALE GENOMIC DNA]</scope>
    <source>
        <strain evidence="3">G_D</strain>
    </source>
</reference>
<dbReference type="GO" id="GO:0005737">
    <property type="term" value="C:cytoplasm"/>
    <property type="evidence" value="ECO:0007669"/>
    <property type="project" value="UniProtKB-SubCell"/>
</dbReference>
<evidence type="ECO:0000313" key="4">
    <source>
        <dbReference type="Proteomes" id="UP000094849"/>
    </source>
</evidence>
<feature type="binding site" evidence="1">
    <location>
        <position position="96"/>
    </location>
    <ligand>
        <name>Fe cation</name>
        <dbReference type="ChEBI" id="CHEBI:24875"/>
    </ligand>
</feature>
<dbReference type="CDD" id="cd07153">
    <property type="entry name" value="Fur_like"/>
    <property type="match status" value="1"/>
</dbReference>
<dbReference type="SUPFAM" id="SSF46785">
    <property type="entry name" value="Winged helix' DNA-binding domain"/>
    <property type="match status" value="1"/>
</dbReference>
<keyword evidence="2" id="KW-0805">Transcription regulation</keyword>
<keyword evidence="1 2" id="KW-0479">Metal-binding</keyword>
<dbReference type="RefSeq" id="WP_069019583.1">
    <property type="nucleotide sequence ID" value="NZ_LVJY01000003.1"/>
</dbReference>
<dbReference type="GO" id="GO:0008270">
    <property type="term" value="F:zinc ion binding"/>
    <property type="evidence" value="ECO:0007669"/>
    <property type="project" value="TreeGrafter"/>
</dbReference>
<dbReference type="EMBL" id="LVJZ01000003">
    <property type="protein sequence ID" value="ODB95976.1"/>
    <property type="molecule type" value="Genomic_DNA"/>
</dbReference>
<proteinExistence type="inferred from homology"/>
<comment type="similarity">
    <text evidence="2">Belongs to the Fur family.</text>
</comment>
<dbReference type="OrthoDB" id="8659436at2"/>
<dbReference type="GO" id="GO:0003700">
    <property type="term" value="F:DNA-binding transcription factor activity"/>
    <property type="evidence" value="ECO:0007669"/>
    <property type="project" value="UniProtKB-UniRule"/>
</dbReference>
<comment type="caution">
    <text evidence="3">The sequence shown here is derived from an EMBL/GenBank/DDBJ whole genome shotgun (WGS) entry which is preliminary data.</text>
</comment>
<evidence type="ECO:0000256" key="1">
    <source>
        <dbReference type="PIRSR" id="PIRSR602481-2"/>
    </source>
</evidence>
<dbReference type="PANTHER" id="PTHR33202">
    <property type="entry name" value="ZINC UPTAKE REGULATION PROTEIN"/>
    <property type="match status" value="1"/>
</dbReference>
<dbReference type="InterPro" id="IPR036388">
    <property type="entry name" value="WH-like_DNA-bd_sf"/>
</dbReference>
<evidence type="ECO:0000313" key="3">
    <source>
        <dbReference type="EMBL" id="ODB95976.1"/>
    </source>
</evidence>